<dbReference type="EMBL" id="CAJNNV010005443">
    <property type="protein sequence ID" value="CAE8592076.1"/>
    <property type="molecule type" value="Genomic_DNA"/>
</dbReference>
<dbReference type="Proteomes" id="UP000654075">
    <property type="component" value="Unassembled WGS sequence"/>
</dbReference>
<feature type="region of interest" description="Disordered" evidence="1">
    <location>
        <begin position="159"/>
        <end position="371"/>
    </location>
</feature>
<reference evidence="2" key="1">
    <citation type="submission" date="2021-02" db="EMBL/GenBank/DDBJ databases">
        <authorList>
            <person name="Dougan E. K."/>
            <person name="Rhodes N."/>
            <person name="Thang M."/>
            <person name="Chan C."/>
        </authorList>
    </citation>
    <scope>NUCLEOTIDE SEQUENCE</scope>
</reference>
<dbReference type="AlphaFoldDB" id="A0A813DXC7"/>
<sequence length="935" mass="103234">MATKVPKEITRNILEKDFPNIKKYYEKFGSMTNSDHKEAADLQCHLLNKNMTWNKQPIPDWVAPMAILACLDRACKSGSKICMRLNGTEGCKEKECTYRHKCIGCGEESDKKTHGLHNGCKIQKEREAYKLRFAMDPFAKEATNTPMGLAKDLPAKDLPAKRAGKKHKGSGSASFASLRSEDEDEDPATAEGGNQAEVQNEEADEQDFHKVKKNNHKKKEVNGQEEAEKAEEQVAEQVAEEDSQNKQKKSKAASEEVDEQDIQKVKKKKNNKKEVNGQEEAEKAEKQVAEQVVEEDSQNKQEESEAASKEVDEESFAYCADAPGPMPVLEAYATTHEEGLDDGDTGSTAPSRDGDKASSTGATSSVRRDVAITTKATEKEYEFRRRMTKKFGFKFTQSSDLEYELNSRKEYKLLEEYRPLSSERCSTFHMNGPSKYSVYSRSSLDVGTASVAQPSVIAGPRNQRPQQVQPATTLQSSSSDNQADPWPDDLKIKDVLRQGPTPEQKRVLQEEGLVIYTQKAEYPEIKQNVDKIARSKDFCLKKQSEEQTMATVRFFDVENKKKFEREWQSKLVPFVRNVEPWVPKTDMQKRMKIHNIHRSEDVTVDDIRTHLSAAFGPVMVIQPSHFWENGSFKYVSVEFETVDGACKLKTAADSDKRSWKKGQVISTICIALANTELLSLLVENNELLTNLVARPHHGAQESGDIQGVDQEMLADPAAFPALEATQGSAHAPPRGLSLVNVASGSVSRAPTPAAEASTTFSSCTTSAISPAAPPAECQILASAINVTVLGPNLLPIYSKAQMLQIFTLTPMTMPDGSLPAARSSSEPFGGPAAGQPAEVTAANVGGSSSLNPPGGTLLTFLESHGMDDLLQGLLTVTGLQPDLEEFLEDLFDKEGLLVEADLEGLCENPEFRCPRPLFRKLCRKLQEEKAKSLKG</sequence>
<evidence type="ECO:0000313" key="2">
    <source>
        <dbReference type="EMBL" id="CAE8592076.1"/>
    </source>
</evidence>
<feature type="compositionally biased region" description="Basic and acidic residues" evidence="1">
    <location>
        <begin position="220"/>
        <end position="232"/>
    </location>
</feature>
<evidence type="ECO:0000256" key="1">
    <source>
        <dbReference type="SAM" id="MobiDB-lite"/>
    </source>
</evidence>
<evidence type="ECO:0000313" key="3">
    <source>
        <dbReference type="Proteomes" id="UP000654075"/>
    </source>
</evidence>
<keyword evidence="3" id="KW-1185">Reference proteome</keyword>
<organism evidence="2 3">
    <name type="scientific">Polarella glacialis</name>
    <name type="common">Dinoflagellate</name>
    <dbReference type="NCBI Taxonomy" id="89957"/>
    <lineage>
        <taxon>Eukaryota</taxon>
        <taxon>Sar</taxon>
        <taxon>Alveolata</taxon>
        <taxon>Dinophyceae</taxon>
        <taxon>Suessiales</taxon>
        <taxon>Suessiaceae</taxon>
        <taxon>Polarella</taxon>
    </lineage>
</organism>
<proteinExistence type="predicted"/>
<protein>
    <submittedName>
        <fullName evidence="2">Uncharacterized protein</fullName>
    </submittedName>
</protein>
<feature type="compositionally biased region" description="Basic and acidic residues" evidence="1">
    <location>
        <begin position="297"/>
        <end position="310"/>
    </location>
</feature>
<gene>
    <name evidence="2" type="ORF">PGLA1383_LOCUS10734</name>
</gene>
<name>A0A813DXC7_POLGL</name>
<accession>A0A813DXC7</accession>
<feature type="compositionally biased region" description="Basic residues" evidence="1">
    <location>
        <begin position="210"/>
        <end position="219"/>
    </location>
</feature>
<feature type="region of interest" description="Disordered" evidence="1">
    <location>
        <begin position="455"/>
        <end position="488"/>
    </location>
</feature>
<comment type="caution">
    <text evidence="2">The sequence shown here is derived from an EMBL/GenBank/DDBJ whole genome shotgun (WGS) entry which is preliminary data.</text>
</comment>
<feature type="compositionally biased region" description="Polar residues" evidence="1">
    <location>
        <begin position="463"/>
        <end position="482"/>
    </location>
</feature>
<feature type="compositionally biased region" description="Basic and acidic residues" evidence="1">
    <location>
        <begin position="272"/>
        <end position="288"/>
    </location>
</feature>